<dbReference type="InterPro" id="IPR011320">
    <property type="entry name" value="RNase_H1_N"/>
</dbReference>
<evidence type="ECO:0000259" key="2">
    <source>
        <dbReference type="Pfam" id="PF01693"/>
    </source>
</evidence>
<dbReference type="Pfam" id="PF01693">
    <property type="entry name" value="Cauli_VI"/>
    <property type="match status" value="1"/>
</dbReference>
<dbReference type="OrthoDB" id="3033638at2759"/>
<dbReference type="PANTHER" id="PTHR48125:SF12">
    <property type="entry name" value="AT HOOK TRANSCRIPTION FACTOR FAMILY-RELATED"/>
    <property type="match status" value="1"/>
</dbReference>
<dbReference type="AlphaFoldDB" id="A0A067MFY8"/>
<keyword evidence="4" id="KW-1185">Reference proteome</keyword>
<dbReference type="HOGENOM" id="CLU_381289_0_0_1"/>
<feature type="compositionally biased region" description="Low complexity" evidence="1">
    <location>
        <begin position="648"/>
        <end position="672"/>
    </location>
</feature>
<reference evidence="4" key="1">
    <citation type="journal article" date="2014" name="Proc. Natl. Acad. Sci. U.S.A.">
        <title>Extensive sampling of basidiomycete genomes demonstrates inadequacy of the white-rot/brown-rot paradigm for wood decay fungi.</title>
        <authorList>
            <person name="Riley R."/>
            <person name="Salamov A.A."/>
            <person name="Brown D.W."/>
            <person name="Nagy L.G."/>
            <person name="Floudas D."/>
            <person name="Held B.W."/>
            <person name="Levasseur A."/>
            <person name="Lombard V."/>
            <person name="Morin E."/>
            <person name="Otillar R."/>
            <person name="Lindquist E.A."/>
            <person name="Sun H."/>
            <person name="LaButti K.M."/>
            <person name="Schmutz J."/>
            <person name="Jabbour D."/>
            <person name="Luo H."/>
            <person name="Baker S.E."/>
            <person name="Pisabarro A.G."/>
            <person name="Walton J.D."/>
            <person name="Blanchette R.A."/>
            <person name="Henrissat B."/>
            <person name="Martin F."/>
            <person name="Cullen D."/>
            <person name="Hibbett D.S."/>
            <person name="Grigoriev I.V."/>
        </authorList>
    </citation>
    <scope>NUCLEOTIDE SEQUENCE [LARGE SCALE GENOMIC DNA]</scope>
    <source>
        <strain evidence="4">FD-172 SS1</strain>
    </source>
</reference>
<dbReference type="SUPFAM" id="SSF55658">
    <property type="entry name" value="L9 N-domain-like"/>
    <property type="match status" value="1"/>
</dbReference>
<dbReference type="EMBL" id="KL198038">
    <property type="protein sequence ID" value="KDQ14414.1"/>
    <property type="molecule type" value="Genomic_DNA"/>
</dbReference>
<protein>
    <recommendedName>
        <fullName evidence="2">Ribonuclease H1 N-terminal domain-containing protein</fullName>
    </recommendedName>
</protein>
<feature type="domain" description="Ribonuclease H1 N-terminal" evidence="2">
    <location>
        <begin position="64"/>
        <end position="104"/>
    </location>
</feature>
<feature type="region of interest" description="Disordered" evidence="1">
    <location>
        <begin position="648"/>
        <end position="726"/>
    </location>
</feature>
<dbReference type="STRING" id="930990.A0A067MFY8"/>
<sequence>MTALFCTGNIKSFSNHNDKTKNHRYKPAVAVGYCIEACSLLVSTLSVHPFSQMLAPNHFEDRRPYYPVARGRVPGIYCTWEETAKQVLYFTGAIYRRVGSLAEAIAVMELYGAPASPIITPGIGELVGSVRELALGQAPPLPSPSQPPPAYSAELPPHPEPRAAASSSSSTPFNPLQNLNTAVCIHHNIRNLGGITRAVTIAEHEAGSGALDELRDYPDIGVFADSYIQAQGFDLPSAQSIHAANHLSTTPEMNADTPPSVSQPSTPTISRKNPSKLQQGVKRLASQKTSTDLKRKKYRTRTKPASKKTLAEKRLAAARRQKEREEYARERQVGRDKMQAHAEYLHEKFGAHSITWYMEDMLQQYRLDKQKRGVNCWNAYVAQETKRINEEREEQGATRLSLKAVVKEIQPKWNAMTKDEKKAATVDAMAEIEETREMKLLAVQNLPINAFNDVRANVQAMENASTALHARTGAIGLSLWVRSKDCALNAPYSYTTCSKAEEFLNNVYGVTVSELSSKFEAYCLSGMEGVKKSNAKELLELKGKTRILIEAKLATAAGVDKVCMVYGNFGQHVTAKYGLVIDNWPLPRFCSPSDIGSAMEVNVLFNAWKNDVAKFRKLSPSELAAWFAARAQDSVVAAAAPPVAVNSATPAPAATPTPTSSTPDALLSTAPSAVPPAPPRKARKVRSDKGKPKPRKKKPAQAKGSDAVDAGEGAAPSQNVVGELAT</sequence>
<dbReference type="InterPro" id="IPR009027">
    <property type="entry name" value="Ribosomal_bL9/RNase_H1_N"/>
</dbReference>
<dbReference type="PANTHER" id="PTHR48125">
    <property type="entry name" value="LP07818P1"/>
    <property type="match status" value="1"/>
</dbReference>
<dbReference type="InterPro" id="IPR037056">
    <property type="entry name" value="RNase_H1_N_sf"/>
</dbReference>
<feature type="compositionally biased region" description="Pro residues" evidence="1">
    <location>
        <begin position="139"/>
        <end position="150"/>
    </location>
</feature>
<evidence type="ECO:0000313" key="4">
    <source>
        <dbReference type="Proteomes" id="UP000027195"/>
    </source>
</evidence>
<dbReference type="Proteomes" id="UP000027195">
    <property type="component" value="Unassembled WGS sequence"/>
</dbReference>
<feature type="region of interest" description="Disordered" evidence="1">
    <location>
        <begin position="249"/>
        <end position="312"/>
    </location>
</feature>
<accession>A0A067MFY8</accession>
<gene>
    <name evidence="3" type="ORF">BOTBODRAFT_44760</name>
</gene>
<evidence type="ECO:0000256" key="1">
    <source>
        <dbReference type="SAM" id="MobiDB-lite"/>
    </source>
</evidence>
<name>A0A067MFY8_BOTB1</name>
<evidence type="ECO:0000313" key="3">
    <source>
        <dbReference type="EMBL" id="KDQ14414.1"/>
    </source>
</evidence>
<dbReference type="Gene3D" id="3.40.970.10">
    <property type="entry name" value="Ribonuclease H1, N-terminal domain"/>
    <property type="match status" value="1"/>
</dbReference>
<dbReference type="InParanoid" id="A0A067MFY8"/>
<feature type="compositionally biased region" description="Low complexity" evidence="1">
    <location>
        <begin position="257"/>
        <end position="270"/>
    </location>
</feature>
<feature type="compositionally biased region" description="Basic residues" evidence="1">
    <location>
        <begin position="294"/>
        <end position="306"/>
    </location>
</feature>
<proteinExistence type="predicted"/>
<feature type="region of interest" description="Disordered" evidence="1">
    <location>
        <begin position="137"/>
        <end position="172"/>
    </location>
</feature>
<organism evidence="3 4">
    <name type="scientific">Botryobasidium botryosum (strain FD-172 SS1)</name>
    <dbReference type="NCBI Taxonomy" id="930990"/>
    <lineage>
        <taxon>Eukaryota</taxon>
        <taxon>Fungi</taxon>
        <taxon>Dikarya</taxon>
        <taxon>Basidiomycota</taxon>
        <taxon>Agaricomycotina</taxon>
        <taxon>Agaricomycetes</taxon>
        <taxon>Cantharellales</taxon>
        <taxon>Botryobasidiaceae</taxon>
        <taxon>Botryobasidium</taxon>
    </lineage>
</organism>